<proteinExistence type="predicted"/>
<dbReference type="InterPro" id="IPR009009">
    <property type="entry name" value="RlpA-like_DPBB"/>
</dbReference>
<dbReference type="SUPFAM" id="SSF50685">
    <property type="entry name" value="Barwin-like endoglucanases"/>
    <property type="match status" value="1"/>
</dbReference>
<dbReference type="Gene3D" id="2.40.40.10">
    <property type="entry name" value="RlpA-like domain"/>
    <property type="match status" value="1"/>
</dbReference>
<evidence type="ECO:0000313" key="6">
    <source>
        <dbReference type="EMBL" id="THW72278.1"/>
    </source>
</evidence>
<feature type="transmembrane region" description="Helical" evidence="3">
    <location>
        <begin position="76"/>
        <end position="98"/>
    </location>
</feature>
<feature type="compositionally biased region" description="Low complexity" evidence="2">
    <location>
        <begin position="1"/>
        <end position="14"/>
    </location>
</feature>
<sequence>MSTQAPAPTAPQQPLSDPNTIQIPEWDSNAVHTSKDGIATTSQPGAHHGGKAVLQEKFNAVLPRSRSYFGLKRRTFLIVVACAFLALLALIIGLAVGLTKHSKGGQNLPLPTNSEQHEGDLTYYGTGLGSCGLTSTDSDMIVAVSHYVFDAASRSSDPNQNPLCGLKLRASRYDEQVGERRSVDLKVVDRCVGCAATDIDVSPAAFDKLAARASGRVDVTWAWLSPQATA</sequence>
<organism evidence="5 10">
    <name type="scientific">Aureobasidium pullulans</name>
    <name type="common">Black yeast</name>
    <name type="synonym">Pullularia pullulans</name>
    <dbReference type="NCBI Taxonomy" id="5580"/>
    <lineage>
        <taxon>Eukaryota</taxon>
        <taxon>Fungi</taxon>
        <taxon>Dikarya</taxon>
        <taxon>Ascomycota</taxon>
        <taxon>Pezizomycotina</taxon>
        <taxon>Dothideomycetes</taxon>
        <taxon>Dothideomycetidae</taxon>
        <taxon>Dothideales</taxon>
        <taxon>Saccotheciaceae</taxon>
        <taxon>Aureobasidium</taxon>
    </lineage>
</organism>
<evidence type="ECO:0000259" key="4">
    <source>
        <dbReference type="Pfam" id="PF03330"/>
    </source>
</evidence>
<evidence type="ECO:0000313" key="7">
    <source>
        <dbReference type="EMBL" id="THZ80018.1"/>
    </source>
</evidence>
<dbReference type="Proteomes" id="UP000310687">
    <property type="component" value="Unassembled WGS sequence"/>
</dbReference>
<dbReference type="CDD" id="cd22191">
    <property type="entry name" value="DPBB_RlpA_EXP_N-like"/>
    <property type="match status" value="1"/>
</dbReference>
<feature type="domain" description="RlpA-like protein double-psi beta-barrel" evidence="4">
    <location>
        <begin position="178"/>
        <end position="220"/>
    </location>
</feature>
<keyword evidence="1" id="KW-0732">Signal</keyword>
<evidence type="ECO:0000256" key="2">
    <source>
        <dbReference type="SAM" id="MobiDB-lite"/>
    </source>
</evidence>
<dbReference type="InterPro" id="IPR036908">
    <property type="entry name" value="RlpA-like_sf"/>
</dbReference>
<gene>
    <name evidence="7" type="ORF">D6C85_00027</name>
    <name evidence="6" type="ORF">D6D19_06644</name>
    <name evidence="5" type="ORF">D6D22_07675</name>
</gene>
<dbReference type="Proteomes" id="UP000308802">
    <property type="component" value="Unassembled WGS sequence"/>
</dbReference>
<dbReference type="EMBL" id="QZAL01000137">
    <property type="protein sequence ID" value="THW36466.1"/>
    <property type="molecule type" value="Genomic_DNA"/>
</dbReference>
<keyword evidence="3" id="KW-0812">Transmembrane</keyword>
<dbReference type="EMBL" id="QZAO01000238">
    <property type="protein sequence ID" value="THW72278.1"/>
    <property type="molecule type" value="Genomic_DNA"/>
</dbReference>
<feature type="region of interest" description="Disordered" evidence="2">
    <location>
        <begin position="1"/>
        <end position="23"/>
    </location>
</feature>
<evidence type="ECO:0000313" key="10">
    <source>
        <dbReference type="Proteomes" id="UP000310687"/>
    </source>
</evidence>
<protein>
    <recommendedName>
        <fullName evidence="4">RlpA-like protein double-psi beta-barrel domain-containing protein</fullName>
    </recommendedName>
</protein>
<keyword evidence="3" id="KW-0472">Membrane</keyword>
<dbReference type="Proteomes" id="UP000309734">
    <property type="component" value="Unassembled WGS sequence"/>
</dbReference>
<evidence type="ECO:0000313" key="9">
    <source>
        <dbReference type="Proteomes" id="UP000309734"/>
    </source>
</evidence>
<dbReference type="PANTHER" id="PTHR31836">
    <property type="match status" value="1"/>
</dbReference>
<comment type="caution">
    <text evidence="5">The sequence shown here is derived from an EMBL/GenBank/DDBJ whole genome shotgun (WGS) entry which is preliminary data.</text>
</comment>
<dbReference type="AlphaFoldDB" id="A0A4S8XF98"/>
<evidence type="ECO:0000313" key="8">
    <source>
        <dbReference type="Proteomes" id="UP000308802"/>
    </source>
</evidence>
<name>A0A4S8XF98_AURPU</name>
<dbReference type="PANTHER" id="PTHR31836:SF28">
    <property type="entry name" value="SRCR DOMAIN-CONTAINING PROTEIN-RELATED"/>
    <property type="match status" value="1"/>
</dbReference>
<keyword evidence="3" id="KW-1133">Transmembrane helix</keyword>
<evidence type="ECO:0000256" key="1">
    <source>
        <dbReference type="ARBA" id="ARBA00022729"/>
    </source>
</evidence>
<accession>A0A4S8XF98</accession>
<reference evidence="8 9" key="1">
    <citation type="submission" date="2018-10" db="EMBL/GenBank/DDBJ databases">
        <title>Fifty Aureobasidium pullulans genomes reveal a recombining polyextremotolerant generalist.</title>
        <authorList>
            <person name="Gostincar C."/>
            <person name="Turk M."/>
            <person name="Zajc J."/>
            <person name="Gunde-Cimerman N."/>
        </authorList>
    </citation>
    <scope>NUCLEOTIDE SEQUENCE [LARGE SCALE GENOMIC DNA]</scope>
    <source>
        <strain evidence="6 8">EXF-10659</strain>
        <strain evidence="5 10">EXF-11013</strain>
        <strain evidence="7 9">EXF-3519</strain>
    </source>
</reference>
<evidence type="ECO:0000313" key="5">
    <source>
        <dbReference type="EMBL" id="THW36466.1"/>
    </source>
</evidence>
<dbReference type="EMBL" id="QZBS01000001">
    <property type="protein sequence ID" value="THZ80018.1"/>
    <property type="molecule type" value="Genomic_DNA"/>
</dbReference>
<dbReference type="InterPro" id="IPR051477">
    <property type="entry name" value="Expansin_CellWall"/>
</dbReference>
<dbReference type="Pfam" id="PF03330">
    <property type="entry name" value="DPBB_1"/>
    <property type="match status" value="1"/>
</dbReference>
<evidence type="ECO:0000256" key="3">
    <source>
        <dbReference type="SAM" id="Phobius"/>
    </source>
</evidence>